<dbReference type="InterPro" id="IPR006047">
    <property type="entry name" value="GH13_cat_dom"/>
</dbReference>
<dbReference type="InterPro" id="IPR014756">
    <property type="entry name" value="Ig_E-set"/>
</dbReference>
<sequence length="709" mass="81841">MNLFKIKILGFSKISINLNTQDCFNLNDLKITNGDNLFPIINFNKSNENSFIIFLKGNIDIKYYTYITYKGITVKALYKDLFSTKEFNDKFYYGGNLGLFYYESYSTFKLWSPAASSVSVLIYKNGDTSISEVPKEYPMHENNGVWQVTINDNLKSLFYTYKINVYNTNNEVVDPYAKAVGINGLRGAIINLKETNPIDFDKDLSFKPYHNTDAIIYEISIRDISSHESSGAINRGKFLALTENSNCLNHIKDLGATHVQIMPCFDFSYTCLDEKKPSKDYNWGYNPQNYNVPEGSYSSNPYDPKCRIIEMKKMIQHLHNNNILVNMDVVYNHLFHKSENIFEKIFPGYYFRFNDYGEFSDGSGCGNDTASEHKMMKKFIIDSLLYWVKEYHIDGFRFDLMGIHDIDTMSSIYDTFKDFEKHIMLYGEGWDLDTLLDKNLKATQSNAKSLPCIGFFNETIRDTIKGNVFSQSDKGFVSGKKNLESILKYCITACCISNKETEKMYVTPEQSINYASCHDNYTLWDKIEFSNKEDSLDDKKNMVKLASGIILTSQGVPFLHSGVEFCRTKNGVENSFKSGDIINSLNYAQKAQFIDVYEYHRGLIKLRKEHPAFRLYSTEDIKKHLEFILNTPDNVVGFIIKNHANNDSWNSILVVYNSNKYDVTLNVPYNTWYKVVDKYRISTDIPLETIIGDKIHIESISMVVMYSKK</sequence>
<dbReference type="SUPFAM" id="SSF51445">
    <property type="entry name" value="(Trans)glycosidases"/>
    <property type="match status" value="1"/>
</dbReference>
<proteinExistence type="inferred from homology"/>
<dbReference type="PANTHER" id="PTHR43002">
    <property type="entry name" value="GLYCOGEN DEBRANCHING ENZYME"/>
    <property type="match status" value="1"/>
</dbReference>
<dbReference type="EMBL" id="JAPQFJ010000001">
    <property type="protein sequence ID" value="MCY6957025.1"/>
    <property type="molecule type" value="Genomic_DNA"/>
</dbReference>
<accession>A0ABT4D412</accession>
<dbReference type="EC" id="3.2.1.41" evidence="3"/>
<protein>
    <submittedName>
        <fullName evidence="3">Type I pullulanase</fullName>
        <ecNumber evidence="3">3.2.1.41</ecNumber>
    </submittedName>
</protein>
<dbReference type="CDD" id="cd02860">
    <property type="entry name" value="E_set_Pullulanase"/>
    <property type="match status" value="1"/>
</dbReference>
<dbReference type="CDD" id="cd11341">
    <property type="entry name" value="AmyAc_Pullulanase_LD-like"/>
    <property type="match status" value="1"/>
</dbReference>
<dbReference type="NCBIfam" id="TIGR02104">
    <property type="entry name" value="pulA_typeI"/>
    <property type="match status" value="1"/>
</dbReference>
<dbReference type="InterPro" id="IPR013783">
    <property type="entry name" value="Ig-like_fold"/>
</dbReference>
<dbReference type="Gene3D" id="2.60.40.1180">
    <property type="entry name" value="Golgi alpha-mannosidase II"/>
    <property type="match status" value="1"/>
</dbReference>
<keyword evidence="3" id="KW-0378">Hydrolase</keyword>
<name>A0ABT4D412_9CLOT</name>
<gene>
    <name evidence="3" type="primary">pulA</name>
    <name evidence="3" type="ORF">OW729_00145</name>
</gene>
<evidence type="ECO:0000313" key="4">
    <source>
        <dbReference type="Proteomes" id="UP001144612"/>
    </source>
</evidence>
<dbReference type="RefSeq" id="WP_268059386.1">
    <property type="nucleotide sequence ID" value="NZ_JAPQFJ010000001.1"/>
</dbReference>
<dbReference type="InterPro" id="IPR049117">
    <property type="entry name" value="pulA_all-beta"/>
</dbReference>
<dbReference type="GO" id="GO:0051060">
    <property type="term" value="F:pullulanase activity"/>
    <property type="evidence" value="ECO:0007669"/>
    <property type="project" value="UniProtKB-EC"/>
</dbReference>
<reference evidence="3" key="1">
    <citation type="submission" date="2022-12" db="EMBL/GenBank/DDBJ databases">
        <title>Clostridium sp. nov., isolated from industrial wastewater.</title>
        <authorList>
            <person name="Jiayan W."/>
        </authorList>
    </citation>
    <scope>NUCLEOTIDE SEQUENCE</scope>
    <source>
        <strain evidence="3">ZC22-4</strain>
    </source>
</reference>
<comment type="similarity">
    <text evidence="1">Belongs to the glycosyl hydrolase 13 family.</text>
</comment>
<dbReference type="Gene3D" id="2.60.40.10">
    <property type="entry name" value="Immunoglobulins"/>
    <property type="match status" value="1"/>
</dbReference>
<evidence type="ECO:0000256" key="1">
    <source>
        <dbReference type="ARBA" id="ARBA00008061"/>
    </source>
</evidence>
<comment type="caution">
    <text evidence="3">The sequence shown here is derived from an EMBL/GenBank/DDBJ whole genome shotgun (WGS) entry which is preliminary data.</text>
</comment>
<dbReference type="SUPFAM" id="SSF81296">
    <property type="entry name" value="E set domains"/>
    <property type="match status" value="1"/>
</dbReference>
<dbReference type="InterPro" id="IPR004193">
    <property type="entry name" value="Glyco_hydro_13_N"/>
</dbReference>
<dbReference type="InterPro" id="IPR011840">
    <property type="entry name" value="PulA_typeI"/>
</dbReference>
<organism evidence="3 4">
    <name type="scientific">Clostridium brassicae</name>
    <dbReference type="NCBI Taxonomy" id="2999072"/>
    <lineage>
        <taxon>Bacteria</taxon>
        <taxon>Bacillati</taxon>
        <taxon>Bacillota</taxon>
        <taxon>Clostridia</taxon>
        <taxon>Eubacteriales</taxon>
        <taxon>Clostridiaceae</taxon>
        <taxon>Clostridium</taxon>
    </lineage>
</organism>
<dbReference type="Proteomes" id="UP001144612">
    <property type="component" value="Unassembled WGS sequence"/>
</dbReference>
<dbReference type="Pfam" id="PF02922">
    <property type="entry name" value="CBM_48"/>
    <property type="match status" value="1"/>
</dbReference>
<dbReference type="InterPro" id="IPR017853">
    <property type="entry name" value="GH"/>
</dbReference>
<evidence type="ECO:0000259" key="2">
    <source>
        <dbReference type="SMART" id="SM00642"/>
    </source>
</evidence>
<keyword evidence="4" id="KW-1185">Reference proteome</keyword>
<feature type="domain" description="Glycosyl hydrolase family 13 catalytic" evidence="2">
    <location>
        <begin position="236"/>
        <end position="589"/>
    </location>
</feature>
<evidence type="ECO:0000313" key="3">
    <source>
        <dbReference type="EMBL" id="MCY6957025.1"/>
    </source>
</evidence>
<dbReference type="InterPro" id="IPR013780">
    <property type="entry name" value="Glyco_hydro_b"/>
</dbReference>
<dbReference type="Gene3D" id="3.20.20.80">
    <property type="entry name" value="Glycosidases"/>
    <property type="match status" value="1"/>
</dbReference>
<dbReference type="SMART" id="SM00642">
    <property type="entry name" value="Aamy"/>
    <property type="match status" value="1"/>
</dbReference>
<dbReference type="Pfam" id="PF21653">
    <property type="entry name" value="pulA_all-beta"/>
    <property type="match status" value="1"/>
</dbReference>
<keyword evidence="3" id="KW-0326">Glycosidase</keyword>